<accession>A0A6J7J3Q8</accession>
<reference evidence="9" key="1">
    <citation type="submission" date="2020-05" db="EMBL/GenBank/DDBJ databases">
        <authorList>
            <person name="Chiriac C."/>
            <person name="Salcher M."/>
            <person name="Ghai R."/>
            <person name="Kavagutti S V."/>
        </authorList>
    </citation>
    <scope>NUCLEOTIDE SEQUENCE</scope>
</reference>
<evidence type="ECO:0000256" key="3">
    <source>
        <dbReference type="ARBA" id="ARBA00022723"/>
    </source>
</evidence>
<dbReference type="GO" id="GO:0008897">
    <property type="term" value="F:holo-[acyl-carrier-protein] synthase activity"/>
    <property type="evidence" value="ECO:0007669"/>
    <property type="project" value="InterPro"/>
</dbReference>
<evidence type="ECO:0000256" key="2">
    <source>
        <dbReference type="ARBA" id="ARBA00022679"/>
    </source>
</evidence>
<dbReference type="AlphaFoldDB" id="A0A6J7J3Q8"/>
<evidence type="ECO:0000256" key="5">
    <source>
        <dbReference type="ARBA" id="ARBA00022842"/>
    </source>
</evidence>
<name>A0A6J7J3Q8_9ZZZZ</name>
<protein>
    <submittedName>
        <fullName evidence="9">Unannotated protein</fullName>
    </submittedName>
</protein>
<dbReference type="EMBL" id="CAFBMK010000213">
    <property type="protein sequence ID" value="CAB4937521.1"/>
    <property type="molecule type" value="Genomic_DNA"/>
</dbReference>
<evidence type="ECO:0000256" key="6">
    <source>
        <dbReference type="ARBA" id="ARBA00023098"/>
    </source>
</evidence>
<evidence type="ECO:0000259" key="8">
    <source>
        <dbReference type="Pfam" id="PF01648"/>
    </source>
</evidence>
<keyword evidence="2" id="KW-0808">Transferase</keyword>
<proteinExistence type="inferred from homology"/>
<keyword evidence="5" id="KW-0460">Magnesium</keyword>
<dbReference type="SUPFAM" id="SSF56214">
    <property type="entry name" value="4'-phosphopantetheinyl transferase"/>
    <property type="match status" value="1"/>
</dbReference>
<keyword evidence="4" id="KW-0276">Fatty acid metabolism</keyword>
<organism evidence="9">
    <name type="scientific">freshwater metagenome</name>
    <dbReference type="NCBI Taxonomy" id="449393"/>
    <lineage>
        <taxon>unclassified sequences</taxon>
        <taxon>metagenomes</taxon>
        <taxon>ecological metagenomes</taxon>
    </lineage>
</organism>
<evidence type="ECO:0000256" key="4">
    <source>
        <dbReference type="ARBA" id="ARBA00022832"/>
    </source>
</evidence>
<evidence type="ECO:0000256" key="7">
    <source>
        <dbReference type="ARBA" id="ARBA00023160"/>
    </source>
</evidence>
<feature type="domain" description="4'-phosphopantetheinyl transferase" evidence="8">
    <location>
        <begin position="4"/>
        <end position="96"/>
    </location>
</feature>
<dbReference type="HAMAP" id="MF_00101">
    <property type="entry name" value="AcpS"/>
    <property type="match status" value="1"/>
</dbReference>
<dbReference type="InterPro" id="IPR004568">
    <property type="entry name" value="Ppantetheine-prot_Trfase_dom"/>
</dbReference>
<dbReference type="InterPro" id="IPR037143">
    <property type="entry name" value="4-PPantetheinyl_Trfase_dom_sf"/>
</dbReference>
<dbReference type="NCBIfam" id="TIGR00556">
    <property type="entry name" value="pantethn_trn"/>
    <property type="match status" value="1"/>
</dbReference>
<keyword evidence="3" id="KW-0479">Metal-binding</keyword>
<dbReference type="GO" id="GO:0006633">
    <property type="term" value="P:fatty acid biosynthetic process"/>
    <property type="evidence" value="ECO:0007669"/>
    <property type="project" value="UniProtKB-KW"/>
</dbReference>
<keyword evidence="6" id="KW-0443">Lipid metabolism</keyword>
<dbReference type="Pfam" id="PF01648">
    <property type="entry name" value="ACPS"/>
    <property type="match status" value="1"/>
</dbReference>
<keyword evidence="7" id="KW-0275">Fatty acid biosynthesis</keyword>
<sequence length="125" mass="13473">MNDGVGIDLMDVDRLAAALARRPGLRDRLFRRTEHTSEAGEPRAVRSLAARFCAKEAVTKALRLDAFRPLEIEVVGDGGPPSVRLHGAAAARARELDVSVVISLTHERRSAAAVAWAVRAPRVTA</sequence>
<gene>
    <name evidence="9" type="ORF">UFOPK3564_02736</name>
</gene>
<dbReference type="InterPro" id="IPR008278">
    <property type="entry name" value="4-PPantetheinyl_Trfase_dom"/>
</dbReference>
<dbReference type="Gene3D" id="3.90.470.20">
    <property type="entry name" value="4'-phosphopantetheinyl transferase domain"/>
    <property type="match status" value="1"/>
</dbReference>
<evidence type="ECO:0000256" key="1">
    <source>
        <dbReference type="ARBA" id="ARBA00022516"/>
    </source>
</evidence>
<dbReference type="InterPro" id="IPR002582">
    <property type="entry name" value="ACPS"/>
</dbReference>
<evidence type="ECO:0000313" key="9">
    <source>
        <dbReference type="EMBL" id="CAB4937521.1"/>
    </source>
</evidence>
<keyword evidence="1" id="KW-0444">Lipid biosynthesis</keyword>
<dbReference type="GO" id="GO:0000287">
    <property type="term" value="F:magnesium ion binding"/>
    <property type="evidence" value="ECO:0007669"/>
    <property type="project" value="InterPro"/>
</dbReference>